<dbReference type="EMBL" id="HBIK01037999">
    <property type="protein sequence ID" value="CAE0392829.1"/>
    <property type="molecule type" value="Transcribed_RNA"/>
</dbReference>
<protein>
    <submittedName>
        <fullName evidence="1">Uncharacterized protein</fullName>
    </submittedName>
</protein>
<organism evidence="1">
    <name type="scientific">Euplotes crassus</name>
    <dbReference type="NCBI Taxonomy" id="5936"/>
    <lineage>
        <taxon>Eukaryota</taxon>
        <taxon>Sar</taxon>
        <taxon>Alveolata</taxon>
        <taxon>Ciliophora</taxon>
        <taxon>Intramacronucleata</taxon>
        <taxon>Spirotrichea</taxon>
        <taxon>Hypotrichia</taxon>
        <taxon>Euplotida</taxon>
        <taxon>Euplotidae</taxon>
        <taxon>Moneuplotes</taxon>
    </lineage>
</organism>
<dbReference type="Proteomes" id="UP001295684">
    <property type="component" value="Unassembled WGS sequence"/>
</dbReference>
<dbReference type="EMBL" id="CAMPGE010025067">
    <property type="protein sequence ID" value="CAI2382862.1"/>
    <property type="molecule type" value="Genomic_DNA"/>
</dbReference>
<reference evidence="2" key="2">
    <citation type="submission" date="2023-07" db="EMBL/GenBank/DDBJ databases">
        <authorList>
            <consortium name="AG Swart"/>
            <person name="Singh M."/>
            <person name="Singh A."/>
            <person name="Seah K."/>
            <person name="Emmerich C."/>
        </authorList>
    </citation>
    <scope>NUCLEOTIDE SEQUENCE</scope>
    <source>
        <strain evidence="2">DP1</strain>
    </source>
</reference>
<dbReference type="AlphaFoldDB" id="A0A7S3KTI4"/>
<sequence>MSSIWIQNLKESKNVIGFIAGLTLLSTTIIKGHIRDNEVFGADGNGGHMLKIVTDLTDEEMAKLKFTKRLHWHLPTLHKYSEGRDLISDQELSDRGIEIPQEKYIEYNKRPPHDKYL</sequence>
<reference evidence="1" key="1">
    <citation type="submission" date="2021-01" db="EMBL/GenBank/DDBJ databases">
        <authorList>
            <person name="Corre E."/>
            <person name="Pelletier E."/>
            <person name="Niang G."/>
            <person name="Scheremetjew M."/>
            <person name="Finn R."/>
            <person name="Kale V."/>
            <person name="Holt S."/>
            <person name="Cochrane G."/>
            <person name="Meng A."/>
            <person name="Brown T."/>
            <person name="Cohen L."/>
        </authorList>
    </citation>
    <scope>NUCLEOTIDE SEQUENCE</scope>
    <source>
        <strain evidence="1">CT5</strain>
    </source>
</reference>
<gene>
    <name evidence="1" type="ORF">ECRA1380_LOCUS17807</name>
    <name evidence="2" type="ORF">ECRASSUSDP1_LOCUS24350</name>
</gene>
<accession>A0A7S3KTI4</accession>
<evidence type="ECO:0000313" key="3">
    <source>
        <dbReference type="Proteomes" id="UP001295684"/>
    </source>
</evidence>
<name>A0A7S3KTI4_EUPCR</name>
<evidence type="ECO:0000313" key="2">
    <source>
        <dbReference type="EMBL" id="CAI2382862.1"/>
    </source>
</evidence>
<proteinExistence type="predicted"/>
<keyword evidence="3" id="KW-1185">Reference proteome</keyword>
<evidence type="ECO:0000313" key="1">
    <source>
        <dbReference type="EMBL" id="CAE0392829.1"/>
    </source>
</evidence>